<evidence type="ECO:0000313" key="2">
    <source>
        <dbReference type="Proteomes" id="UP000030690"/>
    </source>
</evidence>
<dbReference type="AlphaFoldDB" id="A0A024V687"/>
<reference evidence="1 2" key="2">
    <citation type="submission" date="2013-02" db="EMBL/GenBank/DDBJ databases">
        <title>The Genome Sequence of Plasmodium falciparum Vietnam Oak-Knoll (FVO).</title>
        <authorList>
            <consortium name="The Broad Institute Genome Sequencing Platform"/>
            <consortium name="The Broad Institute Genome Sequencing Center for Infectious Disease"/>
            <person name="Neafsey D."/>
            <person name="Cheeseman I."/>
            <person name="Volkman S."/>
            <person name="Adams J."/>
            <person name="Walker B."/>
            <person name="Young S.K."/>
            <person name="Zeng Q."/>
            <person name="Gargeya S."/>
            <person name="Fitzgerald M."/>
            <person name="Haas B."/>
            <person name="Abouelleil A."/>
            <person name="Alvarado L."/>
            <person name="Arachchi H.M."/>
            <person name="Berlin A.M."/>
            <person name="Chapman S.B."/>
            <person name="Dewar J."/>
            <person name="Goldberg J."/>
            <person name="Griggs A."/>
            <person name="Gujja S."/>
            <person name="Hansen M."/>
            <person name="Howarth C."/>
            <person name="Imamovic A."/>
            <person name="Larimer J."/>
            <person name="McCowan C."/>
            <person name="Murphy C."/>
            <person name="Neiman D."/>
            <person name="Pearson M."/>
            <person name="Priest M."/>
            <person name="Roberts A."/>
            <person name="Saif S."/>
            <person name="Shea T."/>
            <person name="Sisk P."/>
            <person name="Sykes S."/>
            <person name="Wortman J."/>
            <person name="Nusbaum C."/>
            <person name="Birren B."/>
        </authorList>
    </citation>
    <scope>NUCLEOTIDE SEQUENCE [LARGE SCALE GENOMIC DNA]</scope>
    <source>
        <strain evidence="2">Vietnam Oak-Knoll (FVO)</strain>
    </source>
</reference>
<gene>
    <name evidence="1" type="ORF">PFFVO_02960</name>
</gene>
<protein>
    <submittedName>
        <fullName evidence="1">Uncharacterized protein</fullName>
    </submittedName>
</protein>
<proteinExistence type="predicted"/>
<accession>A0A024V687</accession>
<dbReference type="Proteomes" id="UP000030690">
    <property type="component" value="Unassembled WGS sequence"/>
</dbReference>
<dbReference type="OrthoDB" id="370651at2759"/>
<reference evidence="1 2" key="1">
    <citation type="submission" date="2013-02" db="EMBL/GenBank/DDBJ databases">
        <title>The Genome Annotation of Plasmodium falciparum Vietnam Oak-Knoll (FVO).</title>
        <authorList>
            <consortium name="The Broad Institute Genome Sequencing Platform"/>
            <consortium name="The Broad Institute Genome Sequencing Center for Infectious Disease"/>
            <person name="Neafsey D."/>
            <person name="Hoffman S."/>
            <person name="Volkman S."/>
            <person name="Rosenthal P."/>
            <person name="Walker B."/>
            <person name="Young S.K."/>
            <person name="Zeng Q."/>
            <person name="Gargeya S."/>
            <person name="Fitzgerald M."/>
            <person name="Haas B."/>
            <person name="Abouelleil A."/>
            <person name="Allen A.W."/>
            <person name="Alvarado L."/>
            <person name="Arachchi H.M."/>
            <person name="Berlin A.M."/>
            <person name="Chapman S.B."/>
            <person name="Gainer-Dewar J."/>
            <person name="Goldberg J."/>
            <person name="Griggs A."/>
            <person name="Gujja S."/>
            <person name="Hansen M."/>
            <person name="Howarth C."/>
            <person name="Imamovic A."/>
            <person name="Ireland A."/>
            <person name="Larimer J."/>
            <person name="McCowan C."/>
            <person name="Murphy C."/>
            <person name="Pearson M."/>
            <person name="Poon T.W."/>
            <person name="Priest M."/>
            <person name="Roberts A."/>
            <person name="Saif S."/>
            <person name="Shea T."/>
            <person name="Sisk P."/>
            <person name="Sykes S."/>
            <person name="Wortman J."/>
            <person name="Nusbaum C."/>
            <person name="Birren B."/>
        </authorList>
    </citation>
    <scope>NUCLEOTIDE SEQUENCE [LARGE SCALE GENOMIC DNA]</scope>
    <source>
        <strain evidence="2">Vietnam Oak-Knoll (FVO)</strain>
    </source>
</reference>
<sequence length="70" mass="8370">MYYKQYYTYDTYYRPYYPQYVLYEVPREKNVFCSLTEALCSCAVLIVTTFTSLCITSTDLIIRGCDNKRN</sequence>
<name>A0A024V687_PLAFA</name>
<organism evidence="1 2">
    <name type="scientific">Plasmodium falciparum Vietnam Oak-Knoll</name>
    <name type="common">FVO</name>
    <dbReference type="NCBI Taxonomy" id="1036723"/>
    <lineage>
        <taxon>Eukaryota</taxon>
        <taxon>Sar</taxon>
        <taxon>Alveolata</taxon>
        <taxon>Apicomplexa</taxon>
        <taxon>Aconoidasida</taxon>
        <taxon>Haemosporida</taxon>
        <taxon>Plasmodiidae</taxon>
        <taxon>Plasmodium</taxon>
        <taxon>Plasmodium (Laverania)</taxon>
    </lineage>
</organism>
<dbReference type="EMBL" id="KI925080">
    <property type="protein sequence ID" value="ETW18067.1"/>
    <property type="molecule type" value="Genomic_DNA"/>
</dbReference>
<evidence type="ECO:0000313" key="1">
    <source>
        <dbReference type="EMBL" id="ETW18067.1"/>
    </source>
</evidence>